<keyword evidence="5" id="KW-0464">Manganese</keyword>
<dbReference type="InterPro" id="IPR052433">
    <property type="entry name" value="X-Pro_dipept-like"/>
</dbReference>
<dbReference type="Gene3D" id="3.90.230.10">
    <property type="entry name" value="Creatinase/methionine aminopeptidase superfamily"/>
    <property type="match status" value="1"/>
</dbReference>
<feature type="domain" description="Aminopeptidase P N-terminal" evidence="6">
    <location>
        <begin position="69"/>
        <end position="213"/>
    </location>
</feature>
<keyword evidence="8" id="KW-1185">Reference proteome</keyword>
<comment type="cofactor">
    <cofactor evidence="1">
        <name>Mn(2+)</name>
        <dbReference type="ChEBI" id="CHEBI:29035"/>
    </cofactor>
</comment>
<evidence type="ECO:0000313" key="7">
    <source>
        <dbReference type="EnsemblMetazoa" id="XP_793902"/>
    </source>
</evidence>
<dbReference type="Pfam" id="PF00557">
    <property type="entry name" value="Peptidase_M24"/>
    <property type="match status" value="1"/>
</dbReference>
<dbReference type="CTD" id="63929"/>
<organism evidence="7 8">
    <name type="scientific">Strongylocentrotus purpuratus</name>
    <name type="common">Purple sea urchin</name>
    <dbReference type="NCBI Taxonomy" id="7668"/>
    <lineage>
        <taxon>Eukaryota</taxon>
        <taxon>Metazoa</taxon>
        <taxon>Echinodermata</taxon>
        <taxon>Eleutherozoa</taxon>
        <taxon>Echinozoa</taxon>
        <taxon>Echinoidea</taxon>
        <taxon>Euechinoidea</taxon>
        <taxon>Echinacea</taxon>
        <taxon>Camarodonta</taxon>
        <taxon>Echinidea</taxon>
        <taxon>Strongylocentrotidae</taxon>
        <taxon>Strongylocentrotus</taxon>
    </lineage>
</organism>
<dbReference type="PANTHER" id="PTHR43226:SF4">
    <property type="entry name" value="XAA-PRO AMINOPEPTIDASE 3"/>
    <property type="match status" value="1"/>
</dbReference>
<dbReference type="GeneID" id="589159"/>
<dbReference type="FunFam" id="3.90.230.10:FF:000002">
    <property type="entry name" value="Xaa-Pro aminopeptidase 3"/>
    <property type="match status" value="1"/>
</dbReference>
<dbReference type="OrthoDB" id="4215474at2759"/>
<evidence type="ECO:0000256" key="2">
    <source>
        <dbReference type="ARBA" id="ARBA00008766"/>
    </source>
</evidence>
<dbReference type="SUPFAM" id="SSF55920">
    <property type="entry name" value="Creatinase/aminopeptidase"/>
    <property type="match status" value="1"/>
</dbReference>
<dbReference type="AlphaFoldDB" id="A0A7M7RE18"/>
<evidence type="ECO:0000313" key="8">
    <source>
        <dbReference type="Proteomes" id="UP000007110"/>
    </source>
</evidence>
<evidence type="ECO:0000256" key="1">
    <source>
        <dbReference type="ARBA" id="ARBA00001936"/>
    </source>
</evidence>
<reference evidence="8" key="1">
    <citation type="submission" date="2015-02" db="EMBL/GenBank/DDBJ databases">
        <title>Genome sequencing for Strongylocentrotus purpuratus.</title>
        <authorList>
            <person name="Murali S."/>
            <person name="Liu Y."/>
            <person name="Vee V."/>
            <person name="English A."/>
            <person name="Wang M."/>
            <person name="Skinner E."/>
            <person name="Han Y."/>
            <person name="Muzny D.M."/>
            <person name="Worley K.C."/>
            <person name="Gibbs R.A."/>
        </authorList>
    </citation>
    <scope>NUCLEOTIDE SEQUENCE</scope>
</reference>
<dbReference type="CDD" id="cd01087">
    <property type="entry name" value="Prolidase"/>
    <property type="match status" value="1"/>
</dbReference>
<dbReference type="GO" id="GO:0004177">
    <property type="term" value="F:aminopeptidase activity"/>
    <property type="evidence" value="ECO:0000318"/>
    <property type="project" value="GO_Central"/>
</dbReference>
<dbReference type="InterPro" id="IPR007865">
    <property type="entry name" value="Aminopep_P_N"/>
</dbReference>
<dbReference type="InterPro" id="IPR036005">
    <property type="entry name" value="Creatinase/aminopeptidase-like"/>
</dbReference>
<proteinExistence type="inferred from homology"/>
<name>A0A7M7RE18_STRPU</name>
<dbReference type="SUPFAM" id="SSF53092">
    <property type="entry name" value="Creatinase/prolidase N-terminal domain"/>
    <property type="match status" value="1"/>
</dbReference>
<dbReference type="Proteomes" id="UP000007110">
    <property type="component" value="Unassembled WGS sequence"/>
</dbReference>
<protein>
    <recommendedName>
        <fullName evidence="6">Aminopeptidase P N-terminal domain-containing protein</fullName>
    </recommendedName>
</protein>
<reference evidence="7" key="2">
    <citation type="submission" date="2021-01" db="UniProtKB">
        <authorList>
            <consortium name="EnsemblMetazoa"/>
        </authorList>
    </citation>
    <scope>IDENTIFICATION</scope>
</reference>
<dbReference type="OMA" id="DSYFWYL"/>
<keyword evidence="4" id="KW-0378">Hydrolase</keyword>
<dbReference type="InParanoid" id="A0A7M7RE18"/>
<dbReference type="EnsemblMetazoa" id="XM_788809">
    <property type="protein sequence ID" value="XP_793902"/>
    <property type="gene ID" value="LOC589159"/>
</dbReference>
<dbReference type="GO" id="GO:0006508">
    <property type="term" value="P:proteolysis"/>
    <property type="evidence" value="ECO:0000318"/>
    <property type="project" value="GO_Central"/>
</dbReference>
<dbReference type="KEGG" id="spu:589159"/>
<dbReference type="RefSeq" id="XP_793902.1">
    <property type="nucleotide sequence ID" value="XM_788809.5"/>
</dbReference>
<evidence type="ECO:0000256" key="5">
    <source>
        <dbReference type="ARBA" id="ARBA00023211"/>
    </source>
</evidence>
<evidence type="ECO:0000259" key="6">
    <source>
        <dbReference type="SMART" id="SM01011"/>
    </source>
</evidence>
<dbReference type="GO" id="GO:0030145">
    <property type="term" value="F:manganese ion binding"/>
    <property type="evidence" value="ECO:0007669"/>
    <property type="project" value="InterPro"/>
</dbReference>
<accession>A0A7M7RE18</accession>
<dbReference type="PANTHER" id="PTHR43226">
    <property type="entry name" value="XAA-PRO AMINOPEPTIDASE 3"/>
    <property type="match status" value="1"/>
</dbReference>
<dbReference type="InterPro" id="IPR000994">
    <property type="entry name" value="Pept_M24"/>
</dbReference>
<dbReference type="Pfam" id="PF05195">
    <property type="entry name" value="AMP_N"/>
    <property type="match status" value="1"/>
</dbReference>
<dbReference type="GO" id="GO:0005739">
    <property type="term" value="C:mitochondrion"/>
    <property type="evidence" value="ECO:0000318"/>
    <property type="project" value="GO_Central"/>
</dbReference>
<evidence type="ECO:0000256" key="4">
    <source>
        <dbReference type="ARBA" id="ARBA00022801"/>
    </source>
</evidence>
<sequence length="510" mass="57165">MSALLKHPLQLGLYHTLVTTHLPIRHLRISASAWTIASRESSIPQRYIGQPTSYTHQHLLRDDEITPGITAQEFRGRRHNLMSGIKKSMYSDCPHHVAVILAADTKYMTDEIPYPFRQNTDFLYLCGFQEPSSALVLESIAGSPLPDHKATVFVPQRDADRELWDGPRAGIDGALSFIGVDEAHVISDLSEYLDQYASREKLVVWYDVFRNVNSHLHKDVVSNLVTPCRNKGHAVNILQQLMHSIRVIKSPAEIQLMRESCSIASQAFVDVMRFTKPNINEANLYAKMDFEVRLNGAEFLAYPPVVAGGNRANTLHYVKNNQIVLGGDMVLMDAGCEYHGYASDITRTWPVSGRYTEAQASLYQSVLDVQQECLDMCEVGTTLDQIYHRMLNGLGQKLQDLGIVPKWMNNAELIRAAKKYCPHHVGHYLGMDTHDTPQVSRSNQLQAGIVITVEPGLYLPASDNDIPQEFRGMGIRIEDDVLITDRAPEVLTAECPKEMSLIESIMGGNL</sequence>
<dbReference type="InterPro" id="IPR029149">
    <property type="entry name" value="Creatin/AminoP/Spt16_N"/>
</dbReference>
<dbReference type="GO" id="GO:0070006">
    <property type="term" value="F:metalloaminopeptidase activity"/>
    <property type="evidence" value="ECO:0007669"/>
    <property type="project" value="InterPro"/>
</dbReference>
<comment type="similarity">
    <text evidence="2">Belongs to the peptidase M24B family.</text>
</comment>
<keyword evidence="3" id="KW-0479">Metal-binding</keyword>
<dbReference type="SMART" id="SM01011">
    <property type="entry name" value="AMP_N"/>
    <property type="match status" value="1"/>
</dbReference>
<dbReference type="Gene3D" id="3.40.350.10">
    <property type="entry name" value="Creatinase/prolidase N-terminal domain"/>
    <property type="match status" value="1"/>
</dbReference>
<evidence type="ECO:0000256" key="3">
    <source>
        <dbReference type="ARBA" id="ARBA00022723"/>
    </source>
</evidence>